<keyword evidence="1" id="KW-0285">Flavoprotein</keyword>
<dbReference type="AlphaFoldDB" id="A0A9P7HT13"/>
<dbReference type="InterPro" id="IPR050641">
    <property type="entry name" value="RIFMO-like"/>
</dbReference>
<sequence>MVYKPKWFLYASNHITAHSTYCTYYYIEYKTFNFDRFTTPQLSTPKRIMTVSPESTTDVLIIGAGPSGLMAALWMARCGVKTRIIDARSAKVFRGHADGMQTGTLDIFDSFGIVDDLYKTAAPAVEMTFWAGTKDIPIKRMGRFPKWSPEIGHHRLVHISQGDTERALLDGMKAFGGLEVERGVAATDLEIDKSSIRDPHAHAIKVTVKHLTEEELAASAANETIPQPGDFNY</sequence>
<dbReference type="GO" id="GO:0071949">
    <property type="term" value="F:FAD binding"/>
    <property type="evidence" value="ECO:0007669"/>
    <property type="project" value="InterPro"/>
</dbReference>
<dbReference type="PANTHER" id="PTHR43004:SF20">
    <property type="entry name" value="2-MONOOXYGENASE, PUTATIVE (AFU_ORTHOLOGUE AFUA_1G13660)-RELATED"/>
    <property type="match status" value="1"/>
</dbReference>
<dbReference type="Gene3D" id="3.50.50.60">
    <property type="entry name" value="FAD/NAD(P)-binding domain"/>
    <property type="match status" value="1"/>
</dbReference>
<dbReference type="GO" id="GO:0016709">
    <property type="term" value="F:oxidoreductase activity, acting on paired donors, with incorporation or reduction of molecular oxygen, NAD(P)H as one donor, and incorporation of one atom of oxygen"/>
    <property type="evidence" value="ECO:0007669"/>
    <property type="project" value="UniProtKB-ARBA"/>
</dbReference>
<gene>
    <name evidence="5" type="ORF">H9Q72_006469</name>
</gene>
<evidence type="ECO:0000313" key="5">
    <source>
        <dbReference type="EMBL" id="KAG5765440.1"/>
    </source>
</evidence>
<evidence type="ECO:0000256" key="2">
    <source>
        <dbReference type="ARBA" id="ARBA00022827"/>
    </source>
</evidence>
<reference evidence="5" key="1">
    <citation type="journal article" date="2020" name="bioRxiv">
        <title>Historical genomics reveals the evolutionary mechanisms behind multiple outbreaks of the host-specific coffee wilt pathogen Fusarium xylarioides.</title>
        <authorList>
            <person name="Peck D."/>
            <person name="Nowell R.W."/>
            <person name="Flood J."/>
            <person name="Ryan M.J."/>
            <person name="Barraclough T.G."/>
        </authorList>
    </citation>
    <scope>NUCLEOTIDE SEQUENCE</scope>
    <source>
        <strain evidence="5">IMI 127659i</strain>
    </source>
</reference>
<dbReference type="InterPro" id="IPR002938">
    <property type="entry name" value="FAD-bd"/>
</dbReference>
<comment type="caution">
    <text evidence="5">The sequence shown here is derived from an EMBL/GenBank/DDBJ whole genome shotgun (WGS) entry which is preliminary data.</text>
</comment>
<keyword evidence="3" id="KW-0560">Oxidoreductase</keyword>
<dbReference type="Pfam" id="PF01494">
    <property type="entry name" value="FAD_binding_3"/>
    <property type="match status" value="1"/>
</dbReference>
<evidence type="ECO:0000256" key="3">
    <source>
        <dbReference type="ARBA" id="ARBA00023002"/>
    </source>
</evidence>
<evidence type="ECO:0000259" key="4">
    <source>
        <dbReference type="Pfam" id="PF01494"/>
    </source>
</evidence>
<protein>
    <recommendedName>
        <fullName evidence="4">FAD-binding domain-containing protein</fullName>
    </recommendedName>
</protein>
<proteinExistence type="predicted"/>
<dbReference type="OrthoDB" id="1716816at2759"/>
<dbReference type="EMBL" id="JADFTT010000200">
    <property type="protein sequence ID" value="KAG5765440.1"/>
    <property type="molecule type" value="Genomic_DNA"/>
</dbReference>
<dbReference type="Proteomes" id="UP000750502">
    <property type="component" value="Unassembled WGS sequence"/>
</dbReference>
<dbReference type="PANTHER" id="PTHR43004">
    <property type="entry name" value="TRK SYSTEM POTASSIUM UPTAKE PROTEIN"/>
    <property type="match status" value="1"/>
</dbReference>
<accession>A0A9P7HT13</accession>
<keyword evidence="6" id="KW-1185">Reference proteome</keyword>
<dbReference type="SUPFAM" id="SSF51905">
    <property type="entry name" value="FAD/NAD(P)-binding domain"/>
    <property type="match status" value="1"/>
</dbReference>
<keyword evidence="2" id="KW-0274">FAD</keyword>
<name>A0A9P7HT13_9HYPO</name>
<evidence type="ECO:0000256" key="1">
    <source>
        <dbReference type="ARBA" id="ARBA00022630"/>
    </source>
</evidence>
<evidence type="ECO:0000313" key="6">
    <source>
        <dbReference type="Proteomes" id="UP000750502"/>
    </source>
</evidence>
<dbReference type="InterPro" id="IPR036188">
    <property type="entry name" value="FAD/NAD-bd_sf"/>
</dbReference>
<organism evidence="5 6">
    <name type="scientific">Fusarium xylarioides</name>
    <dbReference type="NCBI Taxonomy" id="221167"/>
    <lineage>
        <taxon>Eukaryota</taxon>
        <taxon>Fungi</taxon>
        <taxon>Dikarya</taxon>
        <taxon>Ascomycota</taxon>
        <taxon>Pezizomycotina</taxon>
        <taxon>Sordariomycetes</taxon>
        <taxon>Hypocreomycetidae</taxon>
        <taxon>Hypocreales</taxon>
        <taxon>Nectriaceae</taxon>
        <taxon>Fusarium</taxon>
        <taxon>Fusarium fujikuroi species complex</taxon>
    </lineage>
</organism>
<feature type="domain" description="FAD-binding" evidence="4">
    <location>
        <begin position="57"/>
        <end position="195"/>
    </location>
</feature>
<reference evidence="5" key="2">
    <citation type="submission" date="2020-10" db="EMBL/GenBank/DDBJ databases">
        <authorList>
            <person name="Peck L.D."/>
            <person name="Nowell R.W."/>
            <person name="Flood J."/>
            <person name="Ryan M.J."/>
            <person name="Barraclough T.G."/>
        </authorList>
    </citation>
    <scope>NUCLEOTIDE SEQUENCE</scope>
    <source>
        <strain evidence="5">IMI 127659i</strain>
    </source>
</reference>